<dbReference type="EMBL" id="HBGJ01013410">
    <property type="protein sequence ID" value="CAD9250126.1"/>
    <property type="molecule type" value="Transcribed_RNA"/>
</dbReference>
<evidence type="ECO:0008006" key="3">
    <source>
        <dbReference type="Google" id="ProtNLM"/>
    </source>
</evidence>
<protein>
    <recommendedName>
        <fullName evidence="3">Fe2OG dioxygenase domain-containing protein</fullName>
    </recommendedName>
</protein>
<evidence type="ECO:0000256" key="1">
    <source>
        <dbReference type="SAM" id="SignalP"/>
    </source>
</evidence>
<organism evidence="2">
    <name type="scientific">Phaeomonas parva</name>
    <dbReference type="NCBI Taxonomy" id="124430"/>
    <lineage>
        <taxon>Eukaryota</taxon>
        <taxon>Sar</taxon>
        <taxon>Stramenopiles</taxon>
        <taxon>Ochrophyta</taxon>
        <taxon>Pinguiophyceae</taxon>
        <taxon>Pinguiochrysidales</taxon>
        <taxon>Pinguiochrysidaceae</taxon>
        <taxon>Phaeomonas</taxon>
    </lineage>
</organism>
<keyword evidence="1" id="KW-0732">Signal</keyword>
<proteinExistence type="predicted"/>
<sequence>MASLWAGGALLLWVLLGWVAGQPGAAPKAPDPSKIPEAYANDMKNFRTGLIHAFLLRGLPFNYAEVPEYLHPLALCASEAGIACPEQVTSSAHLGRTAAPRSTLYEYISQRDPRDIFGFDNADLPQRLEVRPGLILPEVPMGSLKGDKRRGNILLTSEMKLSHDAQQLDYLVDRGRLPGDFRDIAAYYRATIARFKAMALNSTYESWLLDQDFHRNTYHMYGMAVYYPLSDLSAPLAAHGSALAPRNWTAVEEAYMRGEVLAIDGFLREWAYRELYRFCLEATVYYEVKPNYLGAYWNEGFGHSLLEQVALELRRAFPNAIGDLPLINVWSYKYGQRDSRGGIAPHCDAAIVNVNFWLAPDSANLDPTSGGLRIYVDRLDEEDIMKVNSIAGTSVPEGARYKDVPHRCNRAVIFDSDLLHETMPFHFKEGYEHMRINLTFLFGEGTWKRGGGEAPTEPEP</sequence>
<dbReference type="AlphaFoldDB" id="A0A7S1TXS7"/>
<gene>
    <name evidence="2" type="ORF">PPAR1163_LOCUS8487</name>
</gene>
<reference evidence="2" key="1">
    <citation type="submission" date="2021-01" db="EMBL/GenBank/DDBJ databases">
        <authorList>
            <person name="Corre E."/>
            <person name="Pelletier E."/>
            <person name="Niang G."/>
            <person name="Scheremetjew M."/>
            <person name="Finn R."/>
            <person name="Kale V."/>
            <person name="Holt S."/>
            <person name="Cochrane G."/>
            <person name="Meng A."/>
            <person name="Brown T."/>
            <person name="Cohen L."/>
        </authorList>
    </citation>
    <scope>NUCLEOTIDE SEQUENCE</scope>
    <source>
        <strain evidence="2">CCMP2877</strain>
    </source>
</reference>
<dbReference type="Gene3D" id="2.60.120.620">
    <property type="entry name" value="q2cbj1_9rhob like domain"/>
    <property type="match status" value="1"/>
</dbReference>
<name>A0A7S1TXS7_9STRA</name>
<accession>A0A7S1TXS7</accession>
<evidence type="ECO:0000313" key="2">
    <source>
        <dbReference type="EMBL" id="CAD9250126.1"/>
    </source>
</evidence>
<feature type="signal peptide" evidence="1">
    <location>
        <begin position="1"/>
        <end position="21"/>
    </location>
</feature>
<feature type="chain" id="PRO_5031275908" description="Fe2OG dioxygenase domain-containing protein" evidence="1">
    <location>
        <begin position="22"/>
        <end position="460"/>
    </location>
</feature>